<reference evidence="2" key="2">
    <citation type="submission" date="2023-02" db="EMBL/GenBank/DDBJ databases">
        <authorList>
            <consortium name="DOE Joint Genome Institute"/>
            <person name="Mondo S.J."/>
            <person name="Chang Y."/>
            <person name="Wang Y."/>
            <person name="Ahrendt S."/>
            <person name="Andreopoulos W."/>
            <person name="Barry K."/>
            <person name="Beard J."/>
            <person name="Benny G.L."/>
            <person name="Blankenship S."/>
            <person name="Bonito G."/>
            <person name="Cuomo C."/>
            <person name="Desiro A."/>
            <person name="Gervers K.A."/>
            <person name="Hundley H."/>
            <person name="Kuo A."/>
            <person name="LaButti K."/>
            <person name="Lang B.F."/>
            <person name="Lipzen A."/>
            <person name="O'Donnell K."/>
            <person name="Pangilinan J."/>
            <person name="Reynolds N."/>
            <person name="Sandor L."/>
            <person name="Smith M.W."/>
            <person name="Tsang A."/>
            <person name="Grigoriev I.V."/>
            <person name="Stajich J.E."/>
            <person name="Spatafora J.W."/>
        </authorList>
    </citation>
    <scope>NUCLEOTIDE SEQUENCE</scope>
    <source>
        <strain evidence="2">RSA 2281</strain>
    </source>
</reference>
<dbReference type="Pfam" id="PF00646">
    <property type="entry name" value="F-box"/>
    <property type="match status" value="1"/>
</dbReference>
<sequence length="265" mass="30774">MTYCVSKLIVYCEEALSRIVICVDILAQLPYDLACKVADHLPAKSLFRCSQVSRTWQDRMLFNPLIRRLSVLRNLIKITQAYHCFQKEKDHEGSPVFDKFIQILGSTNFPKLWKSRIYAGKQAIPLSRILMEFRDFVSPRYVCSDTTEWFSVPIPYKTSLQYIDLVVEDGSVTVDKELVDNLFENSPHLRAINLNNIDSGVLSTINRCYPNMVVLNIDDGDVYMDHMIKQILDDATDLHYLFAQILFPVAHLRWLMESRRDTLKD</sequence>
<feature type="domain" description="F-box" evidence="1">
    <location>
        <begin position="23"/>
        <end position="69"/>
    </location>
</feature>
<protein>
    <recommendedName>
        <fullName evidence="1">F-box domain-containing protein</fullName>
    </recommendedName>
</protein>
<organism evidence="2 3">
    <name type="scientific">Phascolomyces articulosus</name>
    <dbReference type="NCBI Taxonomy" id="60185"/>
    <lineage>
        <taxon>Eukaryota</taxon>
        <taxon>Fungi</taxon>
        <taxon>Fungi incertae sedis</taxon>
        <taxon>Mucoromycota</taxon>
        <taxon>Mucoromycotina</taxon>
        <taxon>Mucoromycetes</taxon>
        <taxon>Mucorales</taxon>
        <taxon>Lichtheimiaceae</taxon>
        <taxon>Phascolomyces</taxon>
    </lineage>
</organism>
<dbReference type="InterPro" id="IPR036047">
    <property type="entry name" value="F-box-like_dom_sf"/>
</dbReference>
<evidence type="ECO:0000259" key="1">
    <source>
        <dbReference type="PROSITE" id="PS50181"/>
    </source>
</evidence>
<dbReference type="PROSITE" id="PS50181">
    <property type="entry name" value="FBOX"/>
    <property type="match status" value="1"/>
</dbReference>
<accession>A0AAD5KG11</accession>
<dbReference type="EMBL" id="JAIXMP010000007">
    <property type="protein sequence ID" value="KAI9270342.1"/>
    <property type="molecule type" value="Genomic_DNA"/>
</dbReference>
<dbReference type="SMART" id="SM00256">
    <property type="entry name" value="FBOX"/>
    <property type="match status" value="1"/>
</dbReference>
<reference evidence="2" key="1">
    <citation type="journal article" date="2022" name="IScience">
        <title>Evolution of zygomycete secretomes and the origins of terrestrial fungal ecologies.</title>
        <authorList>
            <person name="Chang Y."/>
            <person name="Wang Y."/>
            <person name="Mondo S."/>
            <person name="Ahrendt S."/>
            <person name="Andreopoulos W."/>
            <person name="Barry K."/>
            <person name="Beard J."/>
            <person name="Benny G.L."/>
            <person name="Blankenship S."/>
            <person name="Bonito G."/>
            <person name="Cuomo C."/>
            <person name="Desiro A."/>
            <person name="Gervers K.A."/>
            <person name="Hundley H."/>
            <person name="Kuo A."/>
            <person name="LaButti K."/>
            <person name="Lang B.F."/>
            <person name="Lipzen A."/>
            <person name="O'Donnell K."/>
            <person name="Pangilinan J."/>
            <person name="Reynolds N."/>
            <person name="Sandor L."/>
            <person name="Smith M.E."/>
            <person name="Tsang A."/>
            <person name="Grigoriev I.V."/>
            <person name="Stajich J.E."/>
            <person name="Spatafora J.W."/>
        </authorList>
    </citation>
    <scope>NUCLEOTIDE SEQUENCE</scope>
    <source>
        <strain evidence="2">RSA 2281</strain>
    </source>
</reference>
<comment type="caution">
    <text evidence="2">The sequence shown here is derived from an EMBL/GenBank/DDBJ whole genome shotgun (WGS) entry which is preliminary data.</text>
</comment>
<dbReference type="AlphaFoldDB" id="A0AAD5KG11"/>
<dbReference type="Gene3D" id="1.20.1280.50">
    <property type="match status" value="1"/>
</dbReference>
<dbReference type="InterPro" id="IPR001810">
    <property type="entry name" value="F-box_dom"/>
</dbReference>
<gene>
    <name evidence="2" type="ORF">BDA99DRAFT_569711</name>
</gene>
<dbReference type="SUPFAM" id="SSF81383">
    <property type="entry name" value="F-box domain"/>
    <property type="match status" value="1"/>
</dbReference>
<keyword evidence="3" id="KW-1185">Reference proteome</keyword>
<dbReference type="Proteomes" id="UP001209540">
    <property type="component" value="Unassembled WGS sequence"/>
</dbReference>
<evidence type="ECO:0000313" key="2">
    <source>
        <dbReference type="EMBL" id="KAI9270342.1"/>
    </source>
</evidence>
<name>A0AAD5KG11_9FUNG</name>
<evidence type="ECO:0000313" key="3">
    <source>
        <dbReference type="Proteomes" id="UP001209540"/>
    </source>
</evidence>
<proteinExistence type="predicted"/>